<evidence type="ECO:0000256" key="10">
    <source>
        <dbReference type="HAMAP-Rule" id="MF_00240"/>
    </source>
</evidence>
<comment type="function">
    <text evidence="10">Participates in the translocation of lipoproteins from the inner membrane to the outer membrane. Only forms a complex with a lipoprotein if the residue after the N-terminal Cys is not an aspartate (The Asp acts as a targeting signal to indicate that the lipoprotein should stay in the inner membrane).</text>
</comment>
<dbReference type="PANTHER" id="PTHR35869:SF1">
    <property type="entry name" value="OUTER-MEMBRANE LIPOPROTEIN CARRIER PROTEIN"/>
    <property type="match status" value="1"/>
</dbReference>
<dbReference type="Proteomes" id="UP001172778">
    <property type="component" value="Unassembled WGS sequence"/>
</dbReference>
<dbReference type="InterPro" id="IPR018323">
    <property type="entry name" value="OM_lipoprot_carrier_LolA_Pbac"/>
</dbReference>
<keyword evidence="9 10" id="KW-0143">Chaperone</keyword>
<dbReference type="PANTHER" id="PTHR35869">
    <property type="entry name" value="OUTER-MEMBRANE LIPOPROTEIN CARRIER PROTEIN"/>
    <property type="match status" value="1"/>
</dbReference>
<organism evidence="11 12">
    <name type="scientific">Parachitinimonas caeni</name>
    <dbReference type="NCBI Taxonomy" id="3031301"/>
    <lineage>
        <taxon>Bacteria</taxon>
        <taxon>Pseudomonadati</taxon>
        <taxon>Pseudomonadota</taxon>
        <taxon>Betaproteobacteria</taxon>
        <taxon>Neisseriales</taxon>
        <taxon>Chitinibacteraceae</taxon>
        <taxon>Parachitinimonas</taxon>
    </lineage>
</organism>
<keyword evidence="6 10" id="KW-0732">Signal</keyword>
<evidence type="ECO:0000256" key="4">
    <source>
        <dbReference type="ARBA" id="ARBA00014035"/>
    </source>
</evidence>
<evidence type="ECO:0000256" key="1">
    <source>
        <dbReference type="ARBA" id="ARBA00004418"/>
    </source>
</evidence>
<evidence type="ECO:0000256" key="6">
    <source>
        <dbReference type="ARBA" id="ARBA00022729"/>
    </source>
</evidence>
<evidence type="ECO:0000256" key="5">
    <source>
        <dbReference type="ARBA" id="ARBA00022448"/>
    </source>
</evidence>
<evidence type="ECO:0000256" key="7">
    <source>
        <dbReference type="ARBA" id="ARBA00022764"/>
    </source>
</evidence>
<evidence type="ECO:0000313" key="11">
    <source>
        <dbReference type="EMBL" id="MDK2126526.1"/>
    </source>
</evidence>
<evidence type="ECO:0000256" key="9">
    <source>
        <dbReference type="ARBA" id="ARBA00023186"/>
    </source>
</evidence>
<comment type="subcellular location">
    <subcellularLocation>
        <location evidence="1 10">Periplasm</location>
    </subcellularLocation>
</comment>
<keyword evidence="12" id="KW-1185">Reference proteome</keyword>
<dbReference type="InterPro" id="IPR029046">
    <property type="entry name" value="LolA/LolB/LppX"/>
</dbReference>
<comment type="similarity">
    <text evidence="2 10">Belongs to the LolA family.</text>
</comment>
<dbReference type="Gene3D" id="2.50.20.10">
    <property type="entry name" value="Lipoprotein localisation LolA/LolB/LppX"/>
    <property type="match status" value="1"/>
</dbReference>
<keyword evidence="11" id="KW-0449">Lipoprotein</keyword>
<evidence type="ECO:0000256" key="3">
    <source>
        <dbReference type="ARBA" id="ARBA00011245"/>
    </source>
</evidence>
<accession>A0ABT7E2I3</accession>
<comment type="caution">
    <text evidence="11">The sequence shown here is derived from an EMBL/GenBank/DDBJ whole genome shotgun (WGS) entry which is preliminary data.</text>
</comment>
<name>A0ABT7E2I3_9NEIS</name>
<keyword evidence="7 10" id="KW-0574">Periplasm</keyword>
<reference evidence="11" key="1">
    <citation type="submission" date="2023-03" db="EMBL/GenBank/DDBJ databases">
        <title>Chitinimonas shenzhenensis gen. nov., sp. nov., a novel member of family Burkholderiaceae isolated from activated sludge collected in Shen Zhen, China.</title>
        <authorList>
            <person name="Wang X."/>
        </authorList>
    </citation>
    <scope>NUCLEOTIDE SEQUENCE</scope>
    <source>
        <strain evidence="11">DQS-5</strain>
    </source>
</reference>
<evidence type="ECO:0000313" key="12">
    <source>
        <dbReference type="Proteomes" id="UP001172778"/>
    </source>
</evidence>
<feature type="signal peptide" evidence="10">
    <location>
        <begin position="1"/>
        <end position="24"/>
    </location>
</feature>
<keyword evidence="5 10" id="KW-0813">Transport</keyword>
<gene>
    <name evidence="10 11" type="primary">lolA</name>
    <name evidence="11" type="ORF">PZA18_21010</name>
</gene>
<feature type="chain" id="PRO_5044909010" description="Outer-membrane lipoprotein carrier protein" evidence="10">
    <location>
        <begin position="25"/>
        <end position="209"/>
    </location>
</feature>
<evidence type="ECO:0000256" key="2">
    <source>
        <dbReference type="ARBA" id="ARBA00007615"/>
    </source>
</evidence>
<dbReference type="NCBIfam" id="TIGR00547">
    <property type="entry name" value="lolA"/>
    <property type="match status" value="1"/>
</dbReference>
<sequence length="209" mass="23225" precursor="true">MQLKPLASSLLAAIWFAIPASAFADGVNQLKSFMENARSLKADFSQTVIQKNGKKPQEGSGTLTIQRPGKFRWTYRKPYEQLLVGDGTKLWVYDPDLAQVTVKKLDESLGNSPAALLAGSNDLEKSYQLRNHSEIDGIAWVDASPKQKENTFEQIRLGMKDGKIAAMELHDNFGQTTLIRFNNVEVNPKLNADQFQFTPPKGADVLGDR</sequence>
<protein>
    <recommendedName>
        <fullName evidence="4 10">Outer-membrane lipoprotein carrier protein</fullName>
    </recommendedName>
</protein>
<dbReference type="SUPFAM" id="SSF89392">
    <property type="entry name" value="Prokaryotic lipoproteins and lipoprotein localization factors"/>
    <property type="match status" value="1"/>
</dbReference>
<dbReference type="CDD" id="cd16325">
    <property type="entry name" value="LolA"/>
    <property type="match status" value="1"/>
</dbReference>
<dbReference type="Pfam" id="PF03548">
    <property type="entry name" value="LolA"/>
    <property type="match status" value="1"/>
</dbReference>
<evidence type="ECO:0000256" key="8">
    <source>
        <dbReference type="ARBA" id="ARBA00022927"/>
    </source>
</evidence>
<comment type="subunit">
    <text evidence="3 10">Monomer.</text>
</comment>
<proteinExistence type="inferred from homology"/>
<dbReference type="HAMAP" id="MF_00240">
    <property type="entry name" value="LolA"/>
    <property type="match status" value="1"/>
</dbReference>
<dbReference type="InterPro" id="IPR004564">
    <property type="entry name" value="OM_lipoprot_carrier_LolA-like"/>
</dbReference>
<keyword evidence="8 10" id="KW-0653">Protein transport</keyword>
<dbReference type="EMBL" id="JARRAF010000040">
    <property type="protein sequence ID" value="MDK2126526.1"/>
    <property type="molecule type" value="Genomic_DNA"/>
</dbReference>
<dbReference type="NCBIfam" id="NF000661">
    <property type="entry name" value="PRK00031.1-3"/>
    <property type="match status" value="1"/>
</dbReference>
<dbReference type="RefSeq" id="WP_284102845.1">
    <property type="nucleotide sequence ID" value="NZ_JARRAF010000040.1"/>
</dbReference>